<dbReference type="CDD" id="cd02440">
    <property type="entry name" value="AdoMet_MTases"/>
    <property type="match status" value="1"/>
</dbReference>
<keyword evidence="2 4" id="KW-0808">Transferase</keyword>
<comment type="similarity">
    <text evidence="4">Belongs to the class I-like SAM-binding methyltransferase superfamily. RNA M5U methyltransferase family.</text>
</comment>
<dbReference type="Pfam" id="PF01938">
    <property type="entry name" value="TRAM"/>
    <property type="match status" value="1"/>
</dbReference>
<evidence type="ECO:0000313" key="7">
    <source>
        <dbReference type="EMBL" id="SDW59496.1"/>
    </source>
</evidence>
<feature type="binding site" evidence="4">
    <location>
        <position position="281"/>
    </location>
    <ligand>
        <name>S-adenosyl-L-methionine</name>
        <dbReference type="ChEBI" id="CHEBI:59789"/>
    </ligand>
</feature>
<dbReference type="Pfam" id="PF05958">
    <property type="entry name" value="tRNA_U5-meth_tr"/>
    <property type="match status" value="1"/>
</dbReference>
<dbReference type="PROSITE" id="PS01230">
    <property type="entry name" value="TRMA_1"/>
    <property type="match status" value="1"/>
</dbReference>
<evidence type="ECO:0000256" key="4">
    <source>
        <dbReference type="PROSITE-ProRule" id="PRU01024"/>
    </source>
</evidence>
<keyword evidence="8" id="KW-1185">Reference proteome</keyword>
<name>A0A1H2UTS6_9FIRM</name>
<dbReference type="Gene3D" id="3.40.50.150">
    <property type="entry name" value="Vaccinia Virus protein VP39"/>
    <property type="match status" value="1"/>
</dbReference>
<reference evidence="7 8" key="1">
    <citation type="submission" date="2016-10" db="EMBL/GenBank/DDBJ databases">
        <authorList>
            <person name="de Groot N.N."/>
        </authorList>
    </citation>
    <scope>NUCLEOTIDE SEQUENCE [LARGE SCALE GENOMIC DNA]</scope>
    <source>
        <strain evidence="7 8">DSM 23310</strain>
    </source>
</reference>
<dbReference type="InterPro" id="IPR002792">
    <property type="entry name" value="TRAM_dom"/>
</dbReference>
<dbReference type="InterPro" id="IPR030390">
    <property type="entry name" value="MeTrfase_TrmA_AS"/>
</dbReference>
<dbReference type="SUPFAM" id="SSF53335">
    <property type="entry name" value="S-adenosyl-L-methionine-dependent methyltransferases"/>
    <property type="match status" value="1"/>
</dbReference>
<dbReference type="FunFam" id="2.40.50.1070:FF:000003">
    <property type="entry name" value="23S rRNA (Uracil-5-)-methyltransferase RumA"/>
    <property type="match status" value="1"/>
</dbReference>
<dbReference type="NCBIfam" id="TIGR00479">
    <property type="entry name" value="rumA"/>
    <property type="match status" value="1"/>
</dbReference>
<accession>A0A1H2UTS6</accession>
<dbReference type="Proteomes" id="UP000198828">
    <property type="component" value="Unassembled WGS sequence"/>
</dbReference>
<feature type="active site" description="Nucleophile" evidence="4">
    <location>
        <position position="406"/>
    </location>
</feature>
<gene>
    <name evidence="7" type="ORF">SAMN05660923_00932</name>
</gene>
<dbReference type="SUPFAM" id="SSF50249">
    <property type="entry name" value="Nucleic acid-binding proteins"/>
    <property type="match status" value="1"/>
</dbReference>
<dbReference type="FunFam" id="3.40.50.150:FF:000009">
    <property type="entry name" value="23S rRNA (Uracil(1939)-C(5))-methyltransferase RlmD"/>
    <property type="match status" value="1"/>
</dbReference>
<dbReference type="PANTHER" id="PTHR11061">
    <property type="entry name" value="RNA M5U METHYLTRANSFERASE"/>
    <property type="match status" value="1"/>
</dbReference>
<dbReference type="RefSeq" id="WP_093751289.1">
    <property type="nucleotide sequence ID" value="NZ_FNNG01000003.1"/>
</dbReference>
<feature type="binding site" evidence="4">
    <location>
        <position position="379"/>
    </location>
    <ligand>
        <name>S-adenosyl-L-methionine</name>
        <dbReference type="ChEBI" id="CHEBI:59789"/>
    </ligand>
</feature>
<dbReference type="InterPro" id="IPR030391">
    <property type="entry name" value="MeTrfase_TrmA_CS"/>
</dbReference>
<dbReference type="InterPro" id="IPR010280">
    <property type="entry name" value="U5_MeTrfase_fam"/>
</dbReference>
<feature type="binding site" evidence="4">
    <location>
        <position position="310"/>
    </location>
    <ligand>
        <name>S-adenosyl-L-methionine</name>
        <dbReference type="ChEBI" id="CHEBI:59789"/>
    </ligand>
</feature>
<proteinExistence type="inferred from homology"/>
<dbReference type="GO" id="GO:0070041">
    <property type="term" value="F:rRNA (uridine-C5-)-methyltransferase activity"/>
    <property type="evidence" value="ECO:0007669"/>
    <property type="project" value="TreeGrafter"/>
</dbReference>
<dbReference type="Gene3D" id="2.40.50.1070">
    <property type="match status" value="1"/>
</dbReference>
<feature type="binding site" evidence="4">
    <location>
        <position position="331"/>
    </location>
    <ligand>
        <name>S-adenosyl-L-methionine</name>
        <dbReference type="ChEBI" id="CHEBI:59789"/>
    </ligand>
</feature>
<organism evidence="7 8">
    <name type="scientific">Tepidimicrobium xylanilyticum</name>
    <dbReference type="NCBI Taxonomy" id="1123352"/>
    <lineage>
        <taxon>Bacteria</taxon>
        <taxon>Bacillati</taxon>
        <taxon>Bacillota</taxon>
        <taxon>Tissierellia</taxon>
        <taxon>Tissierellales</taxon>
        <taxon>Tepidimicrobiaceae</taxon>
        <taxon>Tepidimicrobium</taxon>
    </lineage>
</organism>
<feature type="domain" description="TRAM" evidence="6">
    <location>
        <begin position="3"/>
        <end position="61"/>
    </location>
</feature>
<dbReference type="PROSITE" id="PS51687">
    <property type="entry name" value="SAM_MT_RNA_M5U"/>
    <property type="match status" value="1"/>
</dbReference>
<evidence type="ECO:0000256" key="2">
    <source>
        <dbReference type="ARBA" id="ARBA00022679"/>
    </source>
</evidence>
<protein>
    <submittedName>
        <fullName evidence="7">23S rRNA (Uracil1939-C5)-methyltransferase</fullName>
    </submittedName>
</protein>
<dbReference type="InterPro" id="IPR029063">
    <property type="entry name" value="SAM-dependent_MTases_sf"/>
</dbReference>
<dbReference type="PROSITE" id="PS50926">
    <property type="entry name" value="TRAM"/>
    <property type="match status" value="1"/>
</dbReference>
<evidence type="ECO:0000256" key="1">
    <source>
        <dbReference type="ARBA" id="ARBA00022603"/>
    </source>
</evidence>
<dbReference type="Gene3D" id="2.40.50.140">
    <property type="entry name" value="Nucleic acid-binding proteins"/>
    <property type="match status" value="1"/>
</dbReference>
<dbReference type="FunFam" id="2.40.50.140:FF:000097">
    <property type="entry name" value="23S rRNA (uracil(1939)-C(5))-methyltransferase RlmD"/>
    <property type="match status" value="1"/>
</dbReference>
<evidence type="ECO:0000259" key="6">
    <source>
        <dbReference type="PROSITE" id="PS50926"/>
    </source>
</evidence>
<dbReference type="OrthoDB" id="9804590at2"/>
<evidence type="ECO:0000256" key="3">
    <source>
        <dbReference type="ARBA" id="ARBA00022691"/>
    </source>
</evidence>
<keyword evidence="1 4" id="KW-0489">Methyltransferase</keyword>
<evidence type="ECO:0000256" key="5">
    <source>
        <dbReference type="PROSITE-ProRule" id="PRU10015"/>
    </source>
</evidence>
<dbReference type="PROSITE" id="PS01231">
    <property type="entry name" value="TRMA_2"/>
    <property type="match status" value="1"/>
</dbReference>
<dbReference type="AlphaFoldDB" id="A0A1H2UTS6"/>
<dbReference type="GO" id="GO:0070475">
    <property type="term" value="P:rRNA base methylation"/>
    <property type="evidence" value="ECO:0007669"/>
    <property type="project" value="TreeGrafter"/>
</dbReference>
<sequence>MEGVNVGDRIKLEITDISSEGMGVGKYEGFTFFVHGGIIGDVVYIEVLEIKKKFGIGRVVGILEKSPYRDEPQCQHFYQCDGCQLQNLAYEKQLEFKKNRVINSLMRIGKIEDILVMDTIGMDYPYRYRNKVEFQVGKDYKIGFFKKGTHTVVPVEKSIIQDEIVDDILIIMKKFMKKYKVDGYDKKSKKGIIKNLLIRTTKENKAMVVIVTKDEYFPHKKELIEMLTYSGNTVVSIYQNINKNDKLVTLGPRDIKLYGEDRVLDHIGEYKFLISPKSFFQVNHEQTKVLYDQVVEYLNLTGNEVVADLYCGIGTISIYISKHVRKVYGVEVVKEAIEDARENLKLNNIDNVEFILGKSEDVLPKLNEKGIKIDAIVVDPPRKGLDKSLIYSIIEASPQRIAYVSCNPSTLARDLGYLVEEGYKVVEVQPVDMFPHTTHVECVTLMSRVKK</sequence>
<feature type="active site" evidence="5">
    <location>
        <position position="406"/>
    </location>
</feature>
<keyword evidence="3 4" id="KW-0949">S-adenosyl-L-methionine</keyword>
<dbReference type="InterPro" id="IPR012340">
    <property type="entry name" value="NA-bd_OB-fold"/>
</dbReference>
<dbReference type="EMBL" id="FNNG01000003">
    <property type="protein sequence ID" value="SDW59496.1"/>
    <property type="molecule type" value="Genomic_DNA"/>
</dbReference>
<dbReference type="PANTHER" id="PTHR11061:SF30">
    <property type="entry name" value="TRNA (URACIL(54)-C(5))-METHYLTRANSFERASE"/>
    <property type="match status" value="1"/>
</dbReference>
<evidence type="ECO:0000313" key="8">
    <source>
        <dbReference type="Proteomes" id="UP000198828"/>
    </source>
</evidence>